<protein>
    <submittedName>
        <fullName evidence="1">Uncharacterized protein</fullName>
    </submittedName>
</protein>
<dbReference type="AlphaFoldDB" id="A0A3E1P8P5"/>
<sequence>MAIVEGNMLLQFVNGTIGDQVTIYERNGRIIMAQKRGPSKKPPTQKQLEVRYKMTVASAYAKVMLLDPELKAYYQSKAGPGQNAYNMAVKDAFHLPEIQNLTLEDSTVTVSTKNEFRVAEVKVYVYDKEGKIVESGKAIPARNGVDWEYKVGHLPKKGKIKAVVEDLPGNTRERQILLE</sequence>
<evidence type="ECO:0000313" key="1">
    <source>
        <dbReference type="EMBL" id="RFM36524.1"/>
    </source>
</evidence>
<name>A0A3E1P8P5_9BACT</name>
<evidence type="ECO:0000313" key="2">
    <source>
        <dbReference type="Proteomes" id="UP000261174"/>
    </source>
</evidence>
<organism evidence="1 2">
    <name type="scientific">Chitinophaga silvisoli</name>
    <dbReference type="NCBI Taxonomy" id="2291814"/>
    <lineage>
        <taxon>Bacteria</taxon>
        <taxon>Pseudomonadati</taxon>
        <taxon>Bacteroidota</taxon>
        <taxon>Chitinophagia</taxon>
        <taxon>Chitinophagales</taxon>
        <taxon>Chitinophagaceae</taxon>
        <taxon>Chitinophaga</taxon>
    </lineage>
</organism>
<accession>A0A3E1P8P5</accession>
<comment type="caution">
    <text evidence="1">The sequence shown here is derived from an EMBL/GenBank/DDBJ whole genome shotgun (WGS) entry which is preliminary data.</text>
</comment>
<dbReference type="RefSeq" id="WP_116851846.1">
    <property type="nucleotide sequence ID" value="NZ_QTJV01000001.1"/>
</dbReference>
<dbReference type="OrthoDB" id="880927at2"/>
<proteinExistence type="predicted"/>
<dbReference type="EMBL" id="QTJV01000001">
    <property type="protein sequence ID" value="RFM36524.1"/>
    <property type="molecule type" value="Genomic_DNA"/>
</dbReference>
<keyword evidence="2" id="KW-1185">Reference proteome</keyword>
<gene>
    <name evidence="1" type="ORF">DXN04_03205</name>
</gene>
<reference evidence="1 2" key="1">
    <citation type="submission" date="2018-08" db="EMBL/GenBank/DDBJ databases">
        <title>Chitinophaga sp. K20C18050901, a novel bacterium isolated from forest soil.</title>
        <authorList>
            <person name="Wang C."/>
        </authorList>
    </citation>
    <scope>NUCLEOTIDE SEQUENCE [LARGE SCALE GENOMIC DNA]</scope>
    <source>
        <strain evidence="1 2">K20C18050901</strain>
    </source>
</reference>
<dbReference type="Proteomes" id="UP000261174">
    <property type="component" value="Unassembled WGS sequence"/>
</dbReference>